<comment type="caution">
    <text evidence="2">The sequence shown here is derived from an EMBL/GenBank/DDBJ whole genome shotgun (WGS) entry which is preliminary data.</text>
</comment>
<dbReference type="GO" id="GO:0003824">
    <property type="term" value="F:catalytic activity"/>
    <property type="evidence" value="ECO:0007669"/>
    <property type="project" value="UniProtKB-ARBA"/>
</dbReference>
<keyword evidence="3" id="KW-1185">Reference proteome</keyword>
<evidence type="ECO:0000313" key="3">
    <source>
        <dbReference type="Proteomes" id="UP000569329"/>
    </source>
</evidence>
<dbReference type="InterPro" id="IPR000073">
    <property type="entry name" value="AB_hydrolase_1"/>
</dbReference>
<dbReference type="PANTHER" id="PTHR43194">
    <property type="entry name" value="HYDROLASE ALPHA/BETA FOLD FAMILY"/>
    <property type="match status" value="1"/>
</dbReference>
<organism evidence="2 3">
    <name type="scientific">Halosaccharopolyspora lacisalsi</name>
    <dbReference type="NCBI Taxonomy" id="1000566"/>
    <lineage>
        <taxon>Bacteria</taxon>
        <taxon>Bacillati</taxon>
        <taxon>Actinomycetota</taxon>
        <taxon>Actinomycetes</taxon>
        <taxon>Pseudonocardiales</taxon>
        <taxon>Pseudonocardiaceae</taxon>
        <taxon>Halosaccharopolyspora</taxon>
    </lineage>
</organism>
<dbReference type="PANTHER" id="PTHR43194:SF5">
    <property type="entry name" value="PIMELOYL-[ACYL-CARRIER PROTEIN] METHYL ESTER ESTERASE"/>
    <property type="match status" value="1"/>
</dbReference>
<feature type="domain" description="AB hydrolase-1" evidence="1">
    <location>
        <begin position="20"/>
        <end position="233"/>
    </location>
</feature>
<dbReference type="Proteomes" id="UP000569329">
    <property type="component" value="Unassembled WGS sequence"/>
</dbReference>
<dbReference type="SUPFAM" id="SSF53474">
    <property type="entry name" value="alpha/beta-Hydrolases"/>
    <property type="match status" value="1"/>
</dbReference>
<name>A0A839E3N0_9PSEU</name>
<dbReference type="AlphaFoldDB" id="A0A839E3N0"/>
<gene>
    <name evidence="2" type="ORF">FHX42_004570</name>
</gene>
<evidence type="ECO:0000259" key="1">
    <source>
        <dbReference type="Pfam" id="PF12697"/>
    </source>
</evidence>
<dbReference type="RefSeq" id="WP_328796646.1">
    <property type="nucleotide sequence ID" value="NZ_JACGWZ010000007.1"/>
</dbReference>
<dbReference type="InterPro" id="IPR050228">
    <property type="entry name" value="Carboxylesterase_BioH"/>
</dbReference>
<evidence type="ECO:0000313" key="2">
    <source>
        <dbReference type="EMBL" id="MBA8827186.1"/>
    </source>
</evidence>
<dbReference type="EMBL" id="JACGWZ010000007">
    <property type="protein sequence ID" value="MBA8827186.1"/>
    <property type="molecule type" value="Genomic_DNA"/>
</dbReference>
<dbReference type="Pfam" id="PF12697">
    <property type="entry name" value="Abhydrolase_6"/>
    <property type="match status" value="1"/>
</dbReference>
<sequence length="255" mass="26481">MALASGARWSAHGTGTPVTVIVHGLGATEGEARIPASGLRGTRVVVTLPGHGRASDAPADYWTYSRIAEDVLGIADEVEATRAVGVSLGAGALTRIAASHPTRFERLALLLPAALDQPRDPAGAETFARLAAAVTTAAADGGAQLRKLIAEDVPAGADVGDYVERRAAVLTRLEDALRSVPYRNPLEHAGALAEVAARVLVIGATEDPLHPAEIARSTADALPAARLELLPSAAPMVTHRGELRRVLTEFLNDRG</sequence>
<accession>A0A839E3N0</accession>
<reference evidence="2 3" key="1">
    <citation type="submission" date="2020-07" db="EMBL/GenBank/DDBJ databases">
        <title>Sequencing the genomes of 1000 actinobacteria strains.</title>
        <authorList>
            <person name="Klenk H.-P."/>
        </authorList>
    </citation>
    <scope>NUCLEOTIDE SEQUENCE [LARGE SCALE GENOMIC DNA]</scope>
    <source>
        <strain evidence="2 3">DSM 45975</strain>
    </source>
</reference>
<protein>
    <submittedName>
        <fullName evidence="2">Pimeloyl-ACP methyl ester carboxylesterase</fullName>
    </submittedName>
</protein>
<proteinExistence type="predicted"/>
<dbReference type="Gene3D" id="3.40.50.1820">
    <property type="entry name" value="alpha/beta hydrolase"/>
    <property type="match status" value="1"/>
</dbReference>
<dbReference type="InterPro" id="IPR029058">
    <property type="entry name" value="AB_hydrolase_fold"/>
</dbReference>